<feature type="transmembrane region" description="Helical" evidence="3">
    <location>
        <begin position="361"/>
        <end position="381"/>
    </location>
</feature>
<evidence type="ECO:0000313" key="5">
    <source>
        <dbReference type="Proteomes" id="UP000076563"/>
    </source>
</evidence>
<reference evidence="5" key="1">
    <citation type="submission" date="2016-01" db="EMBL/GenBank/DDBJ databases">
        <title>Draft genome of Chromobacterium sp. F49.</title>
        <authorList>
            <person name="Hong K.W."/>
        </authorList>
    </citation>
    <scope>NUCLEOTIDE SEQUENCE [LARGE SCALE GENOMIC DNA]</scope>
    <source>
        <strain evidence="5">M63</strain>
    </source>
</reference>
<evidence type="ECO:0008006" key="6">
    <source>
        <dbReference type="Google" id="ProtNLM"/>
    </source>
</evidence>
<feature type="transmembrane region" description="Helical" evidence="3">
    <location>
        <begin position="387"/>
        <end position="407"/>
    </location>
</feature>
<evidence type="ECO:0000256" key="1">
    <source>
        <dbReference type="ARBA" id="ARBA00005278"/>
    </source>
</evidence>
<keyword evidence="3" id="KW-1133">Transmembrane helix</keyword>
<organism evidence="4 5">
    <name type="scientific">Paenibacillus elgii</name>
    <dbReference type="NCBI Taxonomy" id="189691"/>
    <lineage>
        <taxon>Bacteria</taxon>
        <taxon>Bacillati</taxon>
        <taxon>Bacillota</taxon>
        <taxon>Bacilli</taxon>
        <taxon>Bacillales</taxon>
        <taxon>Paenibacillaceae</taxon>
        <taxon>Paenibacillus</taxon>
    </lineage>
</organism>
<dbReference type="EMBL" id="LQRA01000083">
    <property type="protein sequence ID" value="KZE74018.1"/>
    <property type="molecule type" value="Genomic_DNA"/>
</dbReference>
<sequence length="489" mass="54610">MNTHHELPPVKNEPYLRSVYEKSQDILFLTVEYPVSSSESTRLLLYYCQGLTDTDKLNQTVLPRLAEAAPDIASEAPHVLSGITGLNLQPVDGKDWFRQANDLLFRGHLLILTESDRLYSCNLAAPLSRSPEEPKTETSLLGPRDGFIEQLDTNVALIRKRLLSHHLSYKEFRVGLKSRTRVGLMYMDGTTDPRTIRVVEERISRLEMDGLFSISELIERIVDSKFALFPAAYHSGRPDFAVRALLKGRLVILFDGSPTVAIAPITVTFAFKSAEDAHTHFYFVAFGRLLRMFGLFLAVFLPGFWIALLTFHQDQFPVSMLATIVISRQGVPFPSQLELFAMLILFELFREAGMRLPPNVGQTLSVVGGLIIGQAAISAGLASPSMVVVMATSMVASFVTTTQTLFGTISILRIFVLILSASFGLFGFLLSAFAIITYLVNQTSFGVPLMAPLSPTSFKEIVPEFFRTPFNRLTKRLRFLQKTSPEREE</sequence>
<evidence type="ECO:0000313" key="4">
    <source>
        <dbReference type="EMBL" id="KZE74018.1"/>
    </source>
</evidence>
<dbReference type="Proteomes" id="UP000076563">
    <property type="component" value="Unassembled WGS sequence"/>
</dbReference>
<dbReference type="GO" id="GO:0009847">
    <property type="term" value="P:spore germination"/>
    <property type="evidence" value="ECO:0007669"/>
    <property type="project" value="InterPro"/>
</dbReference>
<feature type="transmembrane region" description="Helical" evidence="3">
    <location>
        <begin position="414"/>
        <end position="440"/>
    </location>
</feature>
<evidence type="ECO:0000256" key="2">
    <source>
        <dbReference type="ARBA" id="ARBA00023136"/>
    </source>
</evidence>
<name>A0A163UXN1_9BACL</name>
<dbReference type="AlphaFoldDB" id="A0A163UXN1"/>
<keyword evidence="2 3" id="KW-0472">Membrane</keyword>
<proteinExistence type="inferred from homology"/>
<dbReference type="PANTHER" id="PTHR22550">
    <property type="entry name" value="SPORE GERMINATION PROTEIN"/>
    <property type="match status" value="1"/>
</dbReference>
<dbReference type="GO" id="GO:0016020">
    <property type="term" value="C:membrane"/>
    <property type="evidence" value="ECO:0007669"/>
    <property type="project" value="InterPro"/>
</dbReference>
<dbReference type="Pfam" id="PF03323">
    <property type="entry name" value="GerA"/>
    <property type="match status" value="1"/>
</dbReference>
<comment type="caution">
    <text evidence="4">The sequence shown here is derived from an EMBL/GenBank/DDBJ whole genome shotgun (WGS) entry which is preliminary data.</text>
</comment>
<dbReference type="PANTHER" id="PTHR22550:SF5">
    <property type="entry name" value="LEUCINE ZIPPER PROTEIN 4"/>
    <property type="match status" value="1"/>
</dbReference>
<feature type="transmembrane region" description="Helical" evidence="3">
    <location>
        <begin position="292"/>
        <end position="311"/>
    </location>
</feature>
<dbReference type="RefSeq" id="WP_063186266.1">
    <property type="nucleotide sequence ID" value="NZ_LQRA01000083.1"/>
</dbReference>
<comment type="similarity">
    <text evidence="1">Belongs to the GerABKA family.</text>
</comment>
<dbReference type="OrthoDB" id="1726708at2"/>
<keyword evidence="5" id="KW-1185">Reference proteome</keyword>
<dbReference type="InterPro" id="IPR050768">
    <property type="entry name" value="UPF0353/GerABKA_families"/>
</dbReference>
<dbReference type="PIRSF" id="PIRSF005690">
    <property type="entry name" value="GerBA"/>
    <property type="match status" value="1"/>
</dbReference>
<keyword evidence="3" id="KW-0812">Transmembrane</keyword>
<evidence type="ECO:0000256" key="3">
    <source>
        <dbReference type="SAM" id="Phobius"/>
    </source>
</evidence>
<protein>
    <recommendedName>
        <fullName evidence="6">Spore germination protein</fullName>
    </recommendedName>
</protein>
<accession>A0A163UXN1</accession>
<dbReference type="InterPro" id="IPR004995">
    <property type="entry name" value="Spore_Ger"/>
</dbReference>
<gene>
    <name evidence="4" type="ORF">AV654_31085</name>
</gene>